<dbReference type="CDD" id="cd08430">
    <property type="entry name" value="PBP2_IlvY"/>
    <property type="match status" value="1"/>
</dbReference>
<dbReference type="Gene3D" id="3.40.190.10">
    <property type="entry name" value="Periplasmic binding protein-like II"/>
    <property type="match status" value="2"/>
</dbReference>
<dbReference type="GO" id="GO:0000976">
    <property type="term" value="F:transcription cis-regulatory region binding"/>
    <property type="evidence" value="ECO:0007669"/>
    <property type="project" value="TreeGrafter"/>
</dbReference>
<dbReference type="PANTHER" id="PTHR30126">
    <property type="entry name" value="HTH-TYPE TRANSCRIPTIONAL REGULATOR"/>
    <property type="match status" value="1"/>
</dbReference>
<proteinExistence type="inferred from homology"/>
<reference evidence="6" key="4">
    <citation type="submission" date="2024-05" db="EMBL/GenBank/DDBJ databases">
        <title>Genome-based characterization of strain KMM 296 and proposal for reclassification of Cobetia litoralis and Cobetia pacifica, and emended description of the species Cobetia amphilecti and Cobetia marina.</title>
        <authorList>
            <person name="Balabanova L."/>
            <person name="Nedashkovskaya O."/>
        </authorList>
    </citation>
    <scope>NUCLEOTIDE SEQUENCE</scope>
    <source>
        <strain evidence="6">NRIC 0815</strain>
    </source>
</reference>
<reference evidence="7" key="2">
    <citation type="submission" date="2023-07" db="EMBL/GenBank/DDBJ databases">
        <title>Genome content predicts the carbon catabolic preferences of heterotrophic bacteria.</title>
        <authorList>
            <person name="Gralka M."/>
        </authorList>
    </citation>
    <scope>NUCLEOTIDE SEQUENCE</scope>
    <source>
        <strain evidence="7">C2R13</strain>
    </source>
</reference>
<dbReference type="EMBL" id="JASCSA010000013">
    <property type="protein sequence ID" value="MDI5885501.1"/>
    <property type="molecule type" value="Genomic_DNA"/>
</dbReference>
<keyword evidence="2" id="KW-0805">Transcription regulation</keyword>
<keyword evidence="9" id="KW-1185">Reference proteome</keyword>
<evidence type="ECO:0000256" key="3">
    <source>
        <dbReference type="ARBA" id="ARBA00023125"/>
    </source>
</evidence>
<dbReference type="Pfam" id="PF00126">
    <property type="entry name" value="HTH_1"/>
    <property type="match status" value="1"/>
</dbReference>
<evidence type="ECO:0000313" key="6">
    <source>
        <dbReference type="EMBL" id="MDI5885501.1"/>
    </source>
</evidence>
<organism evidence="7 8">
    <name type="scientific">Cobetia amphilecti</name>
    <dbReference type="NCBI Taxonomy" id="1055104"/>
    <lineage>
        <taxon>Bacteria</taxon>
        <taxon>Pseudomonadati</taxon>
        <taxon>Pseudomonadota</taxon>
        <taxon>Gammaproteobacteria</taxon>
        <taxon>Oceanospirillales</taxon>
        <taxon>Halomonadaceae</taxon>
        <taxon>Cobetia</taxon>
    </lineage>
</organism>
<dbReference type="EMBL" id="JAUORK010000012">
    <property type="protein sequence ID" value="MDO6672572.1"/>
    <property type="molecule type" value="Genomic_DNA"/>
</dbReference>
<keyword evidence="4" id="KW-0804">Transcription</keyword>
<dbReference type="FunFam" id="1.10.10.10:FF:000001">
    <property type="entry name" value="LysR family transcriptional regulator"/>
    <property type="match status" value="1"/>
</dbReference>
<dbReference type="InterPro" id="IPR005119">
    <property type="entry name" value="LysR_subst-bd"/>
</dbReference>
<evidence type="ECO:0000313" key="9">
    <source>
        <dbReference type="Proteomes" id="UP001229025"/>
    </source>
</evidence>
<comment type="similarity">
    <text evidence="1">Belongs to the LysR transcriptional regulatory family.</text>
</comment>
<dbReference type="Pfam" id="PF03466">
    <property type="entry name" value="LysR_substrate"/>
    <property type="match status" value="1"/>
</dbReference>
<gene>
    <name evidence="7" type="primary">ilvY</name>
    <name evidence="7" type="ORF">Q4535_10635</name>
    <name evidence="6" type="ORF">QLT01_14210</name>
</gene>
<accession>A0AAP4TY86</accession>
<dbReference type="InterPro" id="IPR036390">
    <property type="entry name" value="WH_DNA-bd_sf"/>
</dbReference>
<protein>
    <submittedName>
        <fullName evidence="7">HTH-type transcriptional activator IlvY</fullName>
    </submittedName>
</protein>
<evidence type="ECO:0000259" key="5">
    <source>
        <dbReference type="PROSITE" id="PS50931"/>
    </source>
</evidence>
<reference evidence="9" key="3">
    <citation type="submission" date="2023-07" db="EMBL/GenBank/DDBJ databases">
        <title>Genome-based characterization of strain KMM 296 and proposal for reclassification of Cobetia litoralis and Cobetia pacifica, and emended description of the species Cobetia amphilecti and Cobetia marina.</title>
        <authorList>
            <person name="Balabanova L."/>
            <person name="Nedashkovskaya O."/>
        </authorList>
    </citation>
    <scope>NUCLEOTIDE SEQUENCE [LARGE SCALE GENOMIC DNA]</scope>
    <source>
        <strain evidence="9">NRIC 0815</strain>
    </source>
</reference>
<dbReference type="AlphaFoldDB" id="A0AAP4TY86"/>
<dbReference type="SUPFAM" id="SSF46785">
    <property type="entry name" value="Winged helix' DNA-binding domain"/>
    <property type="match status" value="1"/>
</dbReference>
<dbReference type="Proteomes" id="UP001229025">
    <property type="component" value="Unassembled WGS sequence"/>
</dbReference>
<dbReference type="PROSITE" id="PS50931">
    <property type="entry name" value="HTH_LYSR"/>
    <property type="match status" value="1"/>
</dbReference>
<reference evidence="6" key="1">
    <citation type="submission" date="2023-04" db="EMBL/GenBank/DDBJ databases">
        <authorList>
            <person name="Otstavnykh N."/>
            <person name="Seitkalieva A."/>
            <person name="Bystritskaya E."/>
        </authorList>
    </citation>
    <scope>NUCLEOTIDE SEQUENCE</scope>
    <source>
        <strain evidence="6">NRIC 0815</strain>
    </source>
</reference>
<dbReference type="SUPFAM" id="SSF53850">
    <property type="entry name" value="Periplasmic binding protein-like II"/>
    <property type="match status" value="1"/>
</dbReference>
<name>A0AAP4TY86_9GAMM</name>
<dbReference type="PANTHER" id="PTHR30126:SF81">
    <property type="entry name" value="HTH-TYPE TRANSCRIPTIONAL REGULATOR ILVY"/>
    <property type="match status" value="1"/>
</dbReference>
<dbReference type="InterPro" id="IPR000847">
    <property type="entry name" value="LysR_HTH_N"/>
</dbReference>
<dbReference type="InterPro" id="IPR036388">
    <property type="entry name" value="WH-like_DNA-bd_sf"/>
</dbReference>
<dbReference type="Gene3D" id="1.10.10.10">
    <property type="entry name" value="Winged helix-like DNA-binding domain superfamily/Winged helix DNA-binding domain"/>
    <property type="match status" value="1"/>
</dbReference>
<dbReference type="NCBIfam" id="NF008722">
    <property type="entry name" value="PRK11716.1"/>
    <property type="match status" value="1"/>
</dbReference>
<evidence type="ECO:0000313" key="8">
    <source>
        <dbReference type="Proteomes" id="UP001170481"/>
    </source>
</evidence>
<evidence type="ECO:0000256" key="2">
    <source>
        <dbReference type="ARBA" id="ARBA00023015"/>
    </source>
</evidence>
<dbReference type="RefSeq" id="WP_043337230.1">
    <property type="nucleotide sequence ID" value="NZ_CANLSP010000009.1"/>
</dbReference>
<feature type="domain" description="HTH lysR-type" evidence="5">
    <location>
        <begin position="1"/>
        <end position="58"/>
    </location>
</feature>
<sequence>MDNRQLKQFLTLAETLHFGRASTACHLSASALSRAIRAMEEELGVSLFERDNRSVALTPAGERFRRHARELLSQWDDIRQSLLEDSDELRGELSLYCSVTASYSFLYEILATFRARHPHVELKLHTGDPAVALERVLMGHEDLAIAARPDVLPSRLAFTDFAESPLRFIAPRRDGPGQQLEGIGEADDSAAGDDHIDWTRVPMILSETGLARERFDAWCHTRGIKPRLYAQVAGNEAIVSMVGLGFGIGVVPQIVLDNSPLADQVRILDVDPPLTPYKVGLCVQEKRLRHPLVRALWEQLPGSPQRPAD</sequence>
<dbReference type="Proteomes" id="UP001170481">
    <property type="component" value="Unassembled WGS sequence"/>
</dbReference>
<dbReference type="GO" id="GO:0003700">
    <property type="term" value="F:DNA-binding transcription factor activity"/>
    <property type="evidence" value="ECO:0007669"/>
    <property type="project" value="InterPro"/>
</dbReference>
<evidence type="ECO:0000256" key="1">
    <source>
        <dbReference type="ARBA" id="ARBA00009437"/>
    </source>
</evidence>
<evidence type="ECO:0000256" key="4">
    <source>
        <dbReference type="ARBA" id="ARBA00023163"/>
    </source>
</evidence>
<dbReference type="InterPro" id="IPR037404">
    <property type="entry name" value="IlvY_PBP2"/>
</dbReference>
<evidence type="ECO:0000313" key="7">
    <source>
        <dbReference type="EMBL" id="MDO6672572.1"/>
    </source>
</evidence>
<keyword evidence="3" id="KW-0238">DNA-binding</keyword>
<comment type="caution">
    <text evidence="7">The sequence shown here is derived from an EMBL/GenBank/DDBJ whole genome shotgun (WGS) entry which is preliminary data.</text>
</comment>